<evidence type="ECO:0000256" key="6">
    <source>
        <dbReference type="PIRSR" id="PIRSR037599-4"/>
    </source>
</evidence>
<evidence type="ECO:0000256" key="5">
    <source>
        <dbReference type="PIRSR" id="PIRSR037599-3"/>
    </source>
</evidence>
<feature type="binding site" evidence="5">
    <location>
        <position position="69"/>
    </location>
    <ligand>
        <name>Mg(2+)</name>
        <dbReference type="ChEBI" id="CHEBI:18420"/>
    </ligand>
</feature>
<organism evidence="8 9">
    <name type="scientific">Paraburkholderia bannensis</name>
    <dbReference type="NCBI Taxonomy" id="765414"/>
    <lineage>
        <taxon>Bacteria</taxon>
        <taxon>Pseudomonadati</taxon>
        <taxon>Pseudomonadota</taxon>
        <taxon>Betaproteobacteria</taxon>
        <taxon>Burkholderiales</taxon>
        <taxon>Burkholderiaceae</taxon>
        <taxon>Paraburkholderia</taxon>
    </lineage>
</organism>
<protein>
    <submittedName>
        <fullName evidence="8">Colanic acid biosynthesis protein WcaH</fullName>
        <ecNumber evidence="8">3.6.1.-</ecNumber>
    </submittedName>
</protein>
<evidence type="ECO:0000313" key="8">
    <source>
        <dbReference type="EMBL" id="MBB6100742.1"/>
    </source>
</evidence>
<dbReference type="InterPro" id="IPR033715">
    <property type="entry name" value="GDPMH"/>
</dbReference>
<keyword evidence="2 8" id="KW-0378">Hydrolase</keyword>
<accession>A0A7W9TSN4</accession>
<dbReference type="Gene3D" id="3.90.79.10">
    <property type="entry name" value="Nucleoside Triphosphate Pyrophosphohydrolase"/>
    <property type="match status" value="1"/>
</dbReference>
<dbReference type="EMBL" id="JACHBW010000001">
    <property type="protein sequence ID" value="MBB6100742.1"/>
    <property type="molecule type" value="Genomic_DNA"/>
</dbReference>
<evidence type="ECO:0000256" key="3">
    <source>
        <dbReference type="ARBA" id="ARBA00022842"/>
    </source>
</evidence>
<keyword evidence="9" id="KW-1185">Reference proteome</keyword>
<evidence type="ECO:0000256" key="4">
    <source>
        <dbReference type="PIRSR" id="PIRSR037599-1"/>
    </source>
</evidence>
<name>A0A7W9TSN4_9BURK</name>
<dbReference type="GO" id="GO:0046872">
    <property type="term" value="F:metal ion binding"/>
    <property type="evidence" value="ECO:0007669"/>
    <property type="project" value="UniProtKB-KW"/>
</dbReference>
<comment type="cofactor">
    <cofactor evidence="5">
        <name>Mg(2+)</name>
        <dbReference type="ChEBI" id="CHEBI:18420"/>
    </cofactor>
    <text evidence="5">Binds 1 Mg(2+) ion per subunit.</text>
</comment>
<feature type="binding site" evidence="5">
    <location>
        <position position="124"/>
    </location>
    <ligand>
        <name>Mg(2+)</name>
        <dbReference type="ChEBI" id="CHEBI:18420"/>
    </ligand>
</feature>
<feature type="site" description="Critical for catalysis" evidence="4">
    <location>
        <position position="125"/>
    </location>
</feature>
<dbReference type="PANTHER" id="PTHR43046">
    <property type="entry name" value="GDP-MANNOSE MANNOSYL HYDROLASE"/>
    <property type="match status" value="1"/>
</dbReference>
<dbReference type="PANTHER" id="PTHR43046:SF12">
    <property type="entry name" value="GDP-MANNOSE MANNOSYL HYDROLASE"/>
    <property type="match status" value="1"/>
</dbReference>
<dbReference type="GO" id="GO:0008727">
    <property type="term" value="F:GDP-mannose mannosyl hydrolase activity"/>
    <property type="evidence" value="ECO:0007669"/>
    <property type="project" value="InterPro"/>
</dbReference>
<dbReference type="PIRSF" id="PIRSF037599">
    <property type="entry name" value="GDPMH"/>
    <property type="match status" value="1"/>
</dbReference>
<evidence type="ECO:0000313" key="9">
    <source>
        <dbReference type="Proteomes" id="UP000571554"/>
    </source>
</evidence>
<proteinExistence type="predicted"/>
<dbReference type="InterPro" id="IPR015797">
    <property type="entry name" value="NUDIX_hydrolase-like_dom_sf"/>
</dbReference>
<sequence>MLLTSDRFLQTIESTPLVAIDLIVANAEGEFLLGYRLNRPAQNSWFVPGGRIRKGETLDHAFRRIVHDELGYSDLSRANAELFGVYEHLYEDNVFGAPGVSTHYVVLGYRLRYAIDARAFPKKQHSAYRWASASQIKGDANVHVNTRAYFTTDMPAI</sequence>
<evidence type="ECO:0000256" key="2">
    <source>
        <dbReference type="ARBA" id="ARBA00022801"/>
    </source>
</evidence>
<dbReference type="AlphaFoldDB" id="A0A7W9TSN4"/>
<dbReference type="NCBIfam" id="NF011963">
    <property type="entry name" value="PRK15434.1"/>
    <property type="match status" value="1"/>
</dbReference>
<evidence type="ECO:0000256" key="1">
    <source>
        <dbReference type="ARBA" id="ARBA00022723"/>
    </source>
</evidence>
<feature type="short sequence motif" description="Nudix box" evidence="6">
    <location>
        <begin position="50"/>
        <end position="71"/>
    </location>
</feature>
<keyword evidence="1 5" id="KW-0479">Metal-binding</keyword>
<reference evidence="8 9" key="1">
    <citation type="submission" date="2020-08" db="EMBL/GenBank/DDBJ databases">
        <title>Above-ground endophytic microbial communities from plants in different locations in the United States.</title>
        <authorList>
            <person name="Frank C."/>
        </authorList>
    </citation>
    <scope>NUCLEOTIDE SEQUENCE [LARGE SCALE GENOMIC DNA]</scope>
    <source>
        <strain evidence="8 9">WP4_2_2</strain>
    </source>
</reference>
<dbReference type="SUPFAM" id="SSF55811">
    <property type="entry name" value="Nudix"/>
    <property type="match status" value="1"/>
</dbReference>
<gene>
    <name evidence="8" type="ORF">F4827_000546</name>
</gene>
<feature type="domain" description="Nudix hydrolase" evidence="7">
    <location>
        <begin position="13"/>
        <end position="155"/>
    </location>
</feature>
<keyword evidence="3 5" id="KW-0460">Magnesium</keyword>
<dbReference type="PROSITE" id="PS51462">
    <property type="entry name" value="NUDIX"/>
    <property type="match status" value="1"/>
</dbReference>
<dbReference type="InterPro" id="IPR000086">
    <property type="entry name" value="NUDIX_hydrolase_dom"/>
</dbReference>
<dbReference type="CDD" id="cd03430">
    <property type="entry name" value="NUDIX_GDPMH_NudD"/>
    <property type="match status" value="1"/>
</dbReference>
<dbReference type="Proteomes" id="UP000571554">
    <property type="component" value="Unassembled WGS sequence"/>
</dbReference>
<dbReference type="Pfam" id="PF00293">
    <property type="entry name" value="NUDIX"/>
    <property type="match status" value="1"/>
</dbReference>
<feature type="binding site" evidence="5">
    <location>
        <position position="49"/>
    </location>
    <ligand>
        <name>Mg(2+)</name>
        <dbReference type="ChEBI" id="CHEBI:18420"/>
    </ligand>
</feature>
<comment type="caution">
    <text evidence="8">The sequence shown here is derived from an EMBL/GenBank/DDBJ whole genome shotgun (WGS) entry which is preliminary data.</text>
</comment>
<dbReference type="EC" id="3.6.1.-" evidence="8"/>
<evidence type="ECO:0000259" key="7">
    <source>
        <dbReference type="PROSITE" id="PS51462"/>
    </source>
</evidence>